<dbReference type="Proteomes" id="UP001153069">
    <property type="component" value="Unassembled WGS sequence"/>
</dbReference>
<dbReference type="EMBL" id="CAICTM010000803">
    <property type="protein sequence ID" value="CAB9516754.1"/>
    <property type="molecule type" value="Genomic_DNA"/>
</dbReference>
<evidence type="ECO:0000259" key="4">
    <source>
        <dbReference type="Pfam" id="PF02678"/>
    </source>
</evidence>
<dbReference type="InterPro" id="IPR014710">
    <property type="entry name" value="RmlC-like_jellyroll"/>
</dbReference>
<dbReference type="Gene3D" id="2.60.120.10">
    <property type="entry name" value="Jelly Rolls"/>
    <property type="match status" value="2"/>
</dbReference>
<evidence type="ECO:0000313" key="7">
    <source>
        <dbReference type="Proteomes" id="UP001153069"/>
    </source>
</evidence>
<dbReference type="OrthoDB" id="198735at2759"/>
<feature type="domain" description="Pirin N-terminal" evidence="4">
    <location>
        <begin position="139"/>
        <end position="213"/>
    </location>
</feature>
<feature type="chain" id="PRO_5040105858" evidence="3">
    <location>
        <begin position="25"/>
        <end position="406"/>
    </location>
</feature>
<comment type="caution">
    <text evidence="6">The sequence shown here is derived from an EMBL/GenBank/DDBJ whole genome shotgun (WGS) entry which is preliminary data.</text>
</comment>
<evidence type="ECO:0000256" key="3">
    <source>
        <dbReference type="SAM" id="SignalP"/>
    </source>
</evidence>
<dbReference type="InterPro" id="IPR012093">
    <property type="entry name" value="Pirin"/>
</dbReference>
<dbReference type="InterPro" id="IPR003829">
    <property type="entry name" value="Pirin_N_dom"/>
</dbReference>
<protein>
    <submittedName>
        <fullName evidence="6">Pirin-like protein</fullName>
    </submittedName>
</protein>
<name>A0A9N8EE15_9STRA</name>
<evidence type="ECO:0000256" key="1">
    <source>
        <dbReference type="ARBA" id="ARBA00008416"/>
    </source>
</evidence>
<keyword evidence="7" id="KW-1185">Reference proteome</keyword>
<evidence type="ECO:0000313" key="6">
    <source>
        <dbReference type="EMBL" id="CAB9516754.1"/>
    </source>
</evidence>
<dbReference type="Pfam" id="PF02678">
    <property type="entry name" value="Pirin"/>
    <property type="match status" value="1"/>
</dbReference>
<proteinExistence type="inferred from homology"/>
<reference evidence="6" key="1">
    <citation type="submission" date="2020-06" db="EMBL/GenBank/DDBJ databases">
        <authorList>
            <consortium name="Plant Systems Biology data submission"/>
        </authorList>
    </citation>
    <scope>NUCLEOTIDE SEQUENCE</scope>
    <source>
        <strain evidence="6">D6</strain>
    </source>
</reference>
<evidence type="ECO:0000256" key="2">
    <source>
        <dbReference type="RuleBase" id="RU003457"/>
    </source>
</evidence>
<comment type="similarity">
    <text evidence="1 2">Belongs to the pirin family.</text>
</comment>
<dbReference type="Pfam" id="PF05726">
    <property type="entry name" value="Pirin_C"/>
    <property type="match status" value="1"/>
</dbReference>
<dbReference type="InterPro" id="IPR011051">
    <property type="entry name" value="RmlC_Cupin_sf"/>
</dbReference>
<feature type="signal peptide" evidence="3">
    <location>
        <begin position="1"/>
        <end position="24"/>
    </location>
</feature>
<dbReference type="AlphaFoldDB" id="A0A9N8EE15"/>
<organism evidence="6 7">
    <name type="scientific">Seminavis robusta</name>
    <dbReference type="NCBI Taxonomy" id="568900"/>
    <lineage>
        <taxon>Eukaryota</taxon>
        <taxon>Sar</taxon>
        <taxon>Stramenopiles</taxon>
        <taxon>Ochrophyta</taxon>
        <taxon>Bacillariophyta</taxon>
        <taxon>Bacillariophyceae</taxon>
        <taxon>Bacillariophycidae</taxon>
        <taxon>Naviculales</taxon>
        <taxon>Naviculaceae</taxon>
        <taxon>Seminavis</taxon>
    </lineage>
</organism>
<gene>
    <name evidence="6" type="ORF">SEMRO_804_G204940.1</name>
</gene>
<dbReference type="CDD" id="cd02247">
    <property type="entry name" value="cupin_pirin_C"/>
    <property type="match status" value="1"/>
</dbReference>
<dbReference type="PANTHER" id="PTHR13903:SF8">
    <property type="entry name" value="PIRIN"/>
    <property type="match status" value="1"/>
</dbReference>
<dbReference type="PANTHER" id="PTHR13903">
    <property type="entry name" value="PIRIN-RELATED"/>
    <property type="match status" value="1"/>
</dbReference>
<dbReference type="SUPFAM" id="SSF51182">
    <property type="entry name" value="RmlC-like cupins"/>
    <property type="match status" value="1"/>
</dbReference>
<accession>A0A9N8EE15</accession>
<keyword evidence="3" id="KW-0732">Signal</keyword>
<feature type="domain" description="Pirin C-terminal" evidence="5">
    <location>
        <begin position="285"/>
        <end position="390"/>
    </location>
</feature>
<sequence length="406" mass="45467">MHYIISVFIHVLLGVGLLLRPVLALQQSTPRWQPLPEVPRRQVLTSAVGAASAGLLLPAAKASPILAGPRSVIAVDSHLSIPVWPSWAGGRVVPVSLGGPLQDPFLLLAHHKHWFDPKDPLRQPFQQAGKLLGLPYVDVEGFKLHPHRGFDIWTYVLDGSDGFRHRDSLGESPRVYRGGSAQWMRTGSGVMHEEYWETRPDRRTNIELFQLWVNLGSKQKMDPPAIRYLGQDTTTLWTEKHTVSKGSGWVRDLTSTLNTVIDEPATSTDFDGQGMARGRPPLEILHVKLDPGSEFTWETTLNVVLYVREGAAQLKDVAGNMVPVEALQTATFSHNGDFVTIRNQKERQTLDFLLLSAQPLREQAIQAGPIVMNTEEEINVAYQQLQEGTFLNRDYVLKQHEQKRRA</sequence>
<evidence type="ECO:0000259" key="5">
    <source>
        <dbReference type="Pfam" id="PF05726"/>
    </source>
</evidence>
<dbReference type="InterPro" id="IPR008778">
    <property type="entry name" value="Pirin_C_dom"/>
</dbReference>